<reference evidence="5 6" key="1">
    <citation type="submission" date="2018-08" db="EMBL/GenBank/DDBJ databases">
        <title>Mucilaginibacter sp. MYSH2.</title>
        <authorList>
            <person name="Seo T."/>
        </authorList>
    </citation>
    <scope>NUCLEOTIDE SEQUENCE [LARGE SCALE GENOMIC DNA]</scope>
    <source>
        <strain evidence="5 6">MYSH2</strain>
    </source>
</reference>
<feature type="domain" description="Beta-lactamase-related" evidence="4">
    <location>
        <begin position="40"/>
        <end position="330"/>
    </location>
</feature>
<dbReference type="PANTHER" id="PTHR46825:SF11">
    <property type="entry name" value="PENICILLIN-BINDING PROTEIN 4"/>
    <property type="match status" value="1"/>
</dbReference>
<organism evidence="5 6">
    <name type="scientific">Mucilaginibacter conchicola</name>
    <dbReference type="NCBI Taxonomy" id="2303333"/>
    <lineage>
        <taxon>Bacteria</taxon>
        <taxon>Pseudomonadati</taxon>
        <taxon>Bacteroidota</taxon>
        <taxon>Sphingobacteriia</taxon>
        <taxon>Sphingobacteriales</taxon>
        <taxon>Sphingobacteriaceae</taxon>
        <taxon>Mucilaginibacter</taxon>
    </lineage>
</organism>
<gene>
    <name evidence="5" type="ORF">D0C36_21845</name>
</gene>
<evidence type="ECO:0000256" key="3">
    <source>
        <dbReference type="SAM" id="SignalP"/>
    </source>
</evidence>
<dbReference type="Proteomes" id="UP000264217">
    <property type="component" value="Unassembled WGS sequence"/>
</dbReference>
<accession>A0A372NP87</accession>
<comment type="caution">
    <text evidence="5">The sequence shown here is derived from an EMBL/GenBank/DDBJ whole genome shotgun (WGS) entry which is preliminary data.</text>
</comment>
<keyword evidence="3" id="KW-0732">Signal</keyword>
<sequence>MRRLLLMLMLALPALVTAQDIAKKADSLLTTYTSNKQFSGNALIAKNGKIVFEKAYGFADKEQGRLNNLQTEFRAGSLTKMFTAVAVLQLAEQGKLSLHDKVGKYIHNVAGGDSITLKNLLSHTSGIRGNIQNTNGNLAQMVSSFKSDGRAFAPGERFEYNNFNFILLGYIAQKVSGKPYAQLLTERIFKPAGMQHTGIDYKGRKAANVALGYMIDDKTQDLARMETGNINAASGAGALYTTVGDLLKFSTAIDAHKILSAKSFELAFTPVKPGYGLGFTLRENNGHPKTGHTGSIEGFMAEFMKFRKDDITVIFLSNLLPPVDHHLDKALASIAFNEPFEIETGKKGIEVSVDALQKYTGTYELEGAKMVISVKEGKLMALAPGGDEVELVPEATDKFFVKGPQIGVIFKEENGKVTAMFLDMRGGQTFKRVQ</sequence>
<dbReference type="InterPro" id="IPR012338">
    <property type="entry name" value="Beta-lactam/transpept-like"/>
</dbReference>
<evidence type="ECO:0000313" key="5">
    <source>
        <dbReference type="EMBL" id="RFZ90437.1"/>
    </source>
</evidence>
<dbReference type="AlphaFoldDB" id="A0A372NP87"/>
<feature type="chain" id="PRO_5017059272" description="Beta-lactamase-related domain-containing protein" evidence="3">
    <location>
        <begin position="19"/>
        <end position="434"/>
    </location>
</feature>
<dbReference type="EMBL" id="QWDC01000004">
    <property type="protein sequence ID" value="RFZ90437.1"/>
    <property type="molecule type" value="Genomic_DNA"/>
</dbReference>
<dbReference type="Pfam" id="PF00144">
    <property type="entry name" value="Beta-lactamase"/>
    <property type="match status" value="1"/>
</dbReference>
<dbReference type="PANTHER" id="PTHR46825">
    <property type="entry name" value="D-ALANYL-D-ALANINE-CARBOXYPEPTIDASE/ENDOPEPTIDASE AMPH"/>
    <property type="match status" value="1"/>
</dbReference>
<dbReference type="RefSeq" id="WP_117393849.1">
    <property type="nucleotide sequence ID" value="NZ_QWDC01000004.1"/>
</dbReference>
<name>A0A372NP87_9SPHI</name>
<dbReference type="OrthoDB" id="9793489at2"/>
<keyword evidence="6" id="KW-1185">Reference proteome</keyword>
<evidence type="ECO:0000313" key="6">
    <source>
        <dbReference type="Proteomes" id="UP000264217"/>
    </source>
</evidence>
<dbReference type="Gene3D" id="3.40.710.10">
    <property type="entry name" value="DD-peptidase/beta-lactamase superfamily"/>
    <property type="match status" value="1"/>
</dbReference>
<proteinExistence type="predicted"/>
<comment type="subcellular location">
    <subcellularLocation>
        <location evidence="1">Membrane</location>
    </subcellularLocation>
</comment>
<evidence type="ECO:0000256" key="1">
    <source>
        <dbReference type="ARBA" id="ARBA00004370"/>
    </source>
</evidence>
<keyword evidence="2" id="KW-0472">Membrane</keyword>
<protein>
    <recommendedName>
        <fullName evidence="4">Beta-lactamase-related domain-containing protein</fullName>
    </recommendedName>
</protein>
<evidence type="ECO:0000256" key="2">
    <source>
        <dbReference type="ARBA" id="ARBA00023136"/>
    </source>
</evidence>
<dbReference type="GO" id="GO:0016020">
    <property type="term" value="C:membrane"/>
    <property type="evidence" value="ECO:0007669"/>
    <property type="project" value="UniProtKB-SubCell"/>
</dbReference>
<feature type="signal peptide" evidence="3">
    <location>
        <begin position="1"/>
        <end position="18"/>
    </location>
</feature>
<dbReference type="InterPro" id="IPR050491">
    <property type="entry name" value="AmpC-like"/>
</dbReference>
<dbReference type="InterPro" id="IPR001466">
    <property type="entry name" value="Beta-lactam-related"/>
</dbReference>
<evidence type="ECO:0000259" key="4">
    <source>
        <dbReference type="Pfam" id="PF00144"/>
    </source>
</evidence>
<dbReference type="SUPFAM" id="SSF56601">
    <property type="entry name" value="beta-lactamase/transpeptidase-like"/>
    <property type="match status" value="1"/>
</dbReference>